<gene>
    <name evidence="4" type="primary">yxlF_2</name>
    <name evidence="4" type="ORF">BWY41_00982</name>
</gene>
<keyword evidence="4" id="KW-0547">Nucleotide-binding</keyword>
<dbReference type="PANTHER" id="PTHR43335:SF4">
    <property type="entry name" value="ABC TRANSPORTER, ATP-BINDING PROTEIN"/>
    <property type="match status" value="1"/>
</dbReference>
<sequence length="249" mass="28226">MVRPSRGTFQVFNYLCPAHLNQAKQVMGGVIDIPSFYDNLSGRENLHLLASLSNFRVSNSEIESVSSMVGIETIINKPVGFYSNGQKRRLSIAQALLPRPKIIILDEPTSGLDPQGVKSIRNLILQLNQEHGLTVFFSSHLLSEVQKICNRISIINKGKIIKTVDVKDFLFDSLFSIQATPVEALLSFLKEKNIPYRTQEKYILVHFEGNQIPEIIQELTKRNILIYEIFRHQLSLEEAFLATIEGDDQ</sequence>
<name>A0A1V5SX22_9BACT</name>
<dbReference type="EC" id="3.6.3.-" evidence="4"/>
<dbReference type="Gene3D" id="3.40.50.300">
    <property type="entry name" value="P-loop containing nucleotide triphosphate hydrolases"/>
    <property type="match status" value="1"/>
</dbReference>
<organism evidence="4">
    <name type="scientific">Candidatus Atribacter allofermentans</name>
    <dbReference type="NCBI Taxonomy" id="1852833"/>
    <lineage>
        <taxon>Bacteria</taxon>
        <taxon>Pseudomonadati</taxon>
        <taxon>Atribacterota</taxon>
        <taxon>Atribacteria</taxon>
        <taxon>Atribacterales</taxon>
        <taxon>Atribacteraceae</taxon>
        <taxon>Atribacter</taxon>
    </lineage>
</organism>
<dbReference type="AlphaFoldDB" id="A0A1V5SX22"/>
<dbReference type="EMBL" id="MWBQ01000066">
    <property type="protein sequence ID" value="OQA58773.1"/>
    <property type="molecule type" value="Genomic_DNA"/>
</dbReference>
<dbReference type="SUPFAM" id="SSF52540">
    <property type="entry name" value="P-loop containing nucleoside triphosphate hydrolases"/>
    <property type="match status" value="1"/>
</dbReference>
<evidence type="ECO:0000256" key="2">
    <source>
        <dbReference type="ARBA" id="ARBA00022448"/>
    </source>
</evidence>
<dbReference type="Pfam" id="PF00005">
    <property type="entry name" value="ABC_tran"/>
    <property type="match status" value="1"/>
</dbReference>
<comment type="caution">
    <text evidence="4">The sequence shown here is derived from an EMBL/GenBank/DDBJ whole genome shotgun (WGS) entry which is preliminary data.</text>
</comment>
<keyword evidence="4" id="KW-0378">Hydrolase</keyword>
<dbReference type="PROSITE" id="PS50893">
    <property type="entry name" value="ABC_TRANSPORTER_2"/>
    <property type="match status" value="1"/>
</dbReference>
<dbReference type="GO" id="GO:0005524">
    <property type="term" value="F:ATP binding"/>
    <property type="evidence" value="ECO:0007669"/>
    <property type="project" value="UniProtKB-KW"/>
</dbReference>
<comment type="similarity">
    <text evidence="1">Belongs to the ABC transporter superfamily.</text>
</comment>
<evidence type="ECO:0000256" key="1">
    <source>
        <dbReference type="ARBA" id="ARBA00005417"/>
    </source>
</evidence>
<dbReference type="InterPro" id="IPR027417">
    <property type="entry name" value="P-loop_NTPase"/>
</dbReference>
<accession>A0A1V5SX22</accession>
<evidence type="ECO:0000259" key="3">
    <source>
        <dbReference type="PROSITE" id="PS50893"/>
    </source>
</evidence>
<keyword evidence="2" id="KW-0813">Transport</keyword>
<dbReference type="InterPro" id="IPR003439">
    <property type="entry name" value="ABC_transporter-like_ATP-bd"/>
</dbReference>
<reference evidence="4" key="1">
    <citation type="submission" date="2017-02" db="EMBL/GenBank/DDBJ databases">
        <title>Delving into the versatile metabolic prowess of the omnipresent phylum Bacteroidetes.</title>
        <authorList>
            <person name="Nobu M.K."/>
            <person name="Mei R."/>
            <person name="Narihiro T."/>
            <person name="Kuroda K."/>
            <person name="Liu W.-T."/>
        </authorList>
    </citation>
    <scope>NUCLEOTIDE SEQUENCE</scope>
    <source>
        <strain evidence="4">ADurb.Bin276</strain>
    </source>
</reference>
<protein>
    <submittedName>
        <fullName evidence="4">Putative ABC transporter ATP-binding protein YxlF</fullName>
        <ecNumber evidence="4">3.6.3.-</ecNumber>
    </submittedName>
</protein>
<dbReference type="PANTHER" id="PTHR43335">
    <property type="entry name" value="ABC TRANSPORTER, ATP-BINDING PROTEIN"/>
    <property type="match status" value="1"/>
</dbReference>
<dbReference type="Proteomes" id="UP000485569">
    <property type="component" value="Unassembled WGS sequence"/>
</dbReference>
<proteinExistence type="inferred from homology"/>
<dbReference type="GO" id="GO:0016887">
    <property type="term" value="F:ATP hydrolysis activity"/>
    <property type="evidence" value="ECO:0007669"/>
    <property type="project" value="InterPro"/>
</dbReference>
<feature type="domain" description="ABC transporter" evidence="3">
    <location>
        <begin position="2"/>
        <end position="182"/>
    </location>
</feature>
<keyword evidence="4" id="KW-0067">ATP-binding</keyword>
<evidence type="ECO:0000313" key="4">
    <source>
        <dbReference type="EMBL" id="OQA58773.1"/>
    </source>
</evidence>